<reference evidence="12 13" key="1">
    <citation type="journal article" date="2010" name="Stand. Genomic Sci.">
        <title>Complete genome sequence of Conexibacter woesei type strain (ID131577).</title>
        <authorList>
            <person name="Pukall R."/>
            <person name="Lapidus A."/>
            <person name="Glavina Del Rio T."/>
            <person name="Copeland A."/>
            <person name="Tice H."/>
            <person name="Cheng J.-F."/>
            <person name="Lucas S."/>
            <person name="Chen F."/>
            <person name="Nolan M."/>
            <person name="Bruce D."/>
            <person name="Goodwin L."/>
            <person name="Pitluck S."/>
            <person name="Mavromatis K."/>
            <person name="Ivanova N."/>
            <person name="Ovchinnikova G."/>
            <person name="Pati A."/>
            <person name="Chen A."/>
            <person name="Palaniappan K."/>
            <person name="Land M."/>
            <person name="Hauser L."/>
            <person name="Chang Y.-J."/>
            <person name="Jeffries C.D."/>
            <person name="Chain P."/>
            <person name="Meincke L."/>
            <person name="Sims D."/>
            <person name="Brettin T."/>
            <person name="Detter J.C."/>
            <person name="Rohde M."/>
            <person name="Goeker M."/>
            <person name="Bristow J."/>
            <person name="Eisen J.A."/>
            <person name="Markowitz V."/>
            <person name="Kyrpides N.C."/>
            <person name="Klenk H.-P."/>
            <person name="Hugenholtz P."/>
        </authorList>
    </citation>
    <scope>NUCLEOTIDE SEQUENCE [LARGE SCALE GENOMIC DNA]</scope>
    <source>
        <strain evidence="13">DSM 14684 / CIP 108061 / JCM 11494 / NBRC 100937 / ID131577</strain>
    </source>
</reference>
<evidence type="ECO:0000256" key="7">
    <source>
        <dbReference type="ARBA" id="ARBA00022840"/>
    </source>
</evidence>
<evidence type="ECO:0000256" key="3">
    <source>
        <dbReference type="ARBA" id="ARBA00022553"/>
    </source>
</evidence>
<dbReference type="STRING" id="469383.Cwoe_3989"/>
<dbReference type="KEGG" id="cwo:Cwoe_3989"/>
<dbReference type="EC" id="2.7.13.3" evidence="2"/>
<keyword evidence="4" id="KW-0808">Transferase</keyword>
<keyword evidence="3" id="KW-0597">Phosphoprotein</keyword>
<dbReference type="InterPro" id="IPR011712">
    <property type="entry name" value="Sig_transdc_His_kin_sub3_dim/P"/>
</dbReference>
<keyword evidence="9" id="KW-1133">Transmembrane helix</keyword>
<keyword evidence="9" id="KW-0472">Membrane</keyword>
<dbReference type="Pfam" id="PF07730">
    <property type="entry name" value="HisKA_3"/>
    <property type="match status" value="1"/>
</dbReference>
<dbReference type="InterPro" id="IPR036890">
    <property type="entry name" value="HATPase_C_sf"/>
</dbReference>
<name>D3F3P1_CONWI</name>
<reference evidence="13" key="2">
    <citation type="submission" date="2010-01" db="EMBL/GenBank/DDBJ databases">
        <title>The complete genome of Conexibacter woesei DSM 14684.</title>
        <authorList>
            <consortium name="US DOE Joint Genome Institute (JGI-PGF)"/>
            <person name="Lucas S."/>
            <person name="Copeland A."/>
            <person name="Lapidus A."/>
            <person name="Glavina del Rio T."/>
            <person name="Dalin E."/>
            <person name="Tice H."/>
            <person name="Bruce D."/>
            <person name="Goodwin L."/>
            <person name="Pitluck S."/>
            <person name="Kyrpides N."/>
            <person name="Mavromatis K."/>
            <person name="Ivanova N."/>
            <person name="Mikhailova N."/>
            <person name="Chertkov O."/>
            <person name="Brettin T."/>
            <person name="Detter J.C."/>
            <person name="Han C."/>
            <person name="Larimer F."/>
            <person name="Land M."/>
            <person name="Hauser L."/>
            <person name="Markowitz V."/>
            <person name="Cheng J.-F."/>
            <person name="Hugenholtz P."/>
            <person name="Woyke T."/>
            <person name="Wu D."/>
            <person name="Pukall R."/>
            <person name="Steenblock K."/>
            <person name="Schneider S."/>
            <person name="Klenk H.-P."/>
            <person name="Eisen J.A."/>
        </authorList>
    </citation>
    <scope>NUCLEOTIDE SEQUENCE [LARGE SCALE GENOMIC DNA]</scope>
    <source>
        <strain evidence="13">DSM 14684 / CIP 108061 / JCM 11494 / NBRC 100937 / ID131577</strain>
    </source>
</reference>
<feature type="domain" description="Histidine kinase/HSP90-like ATPase" evidence="10">
    <location>
        <begin position="308"/>
        <end position="392"/>
    </location>
</feature>
<dbReference type="Pfam" id="PF02518">
    <property type="entry name" value="HATPase_c"/>
    <property type="match status" value="1"/>
</dbReference>
<dbReference type="GO" id="GO:0000155">
    <property type="term" value="F:phosphorelay sensor kinase activity"/>
    <property type="evidence" value="ECO:0007669"/>
    <property type="project" value="InterPro"/>
</dbReference>
<evidence type="ECO:0000313" key="12">
    <source>
        <dbReference type="EMBL" id="ADB52406.1"/>
    </source>
</evidence>
<keyword evidence="5" id="KW-0547">Nucleotide-binding</keyword>
<dbReference type="GO" id="GO:0005524">
    <property type="term" value="F:ATP binding"/>
    <property type="evidence" value="ECO:0007669"/>
    <property type="project" value="UniProtKB-KW"/>
</dbReference>
<evidence type="ECO:0000256" key="1">
    <source>
        <dbReference type="ARBA" id="ARBA00000085"/>
    </source>
</evidence>
<keyword evidence="9" id="KW-0812">Transmembrane</keyword>
<dbReference type="AlphaFoldDB" id="D3F3P1"/>
<dbReference type="GO" id="GO:0046983">
    <property type="term" value="F:protein dimerization activity"/>
    <property type="evidence" value="ECO:0007669"/>
    <property type="project" value="InterPro"/>
</dbReference>
<dbReference type="SUPFAM" id="SSF55874">
    <property type="entry name" value="ATPase domain of HSP90 chaperone/DNA topoisomerase II/histidine kinase"/>
    <property type="match status" value="1"/>
</dbReference>
<comment type="catalytic activity">
    <reaction evidence="1">
        <text>ATP + protein L-histidine = ADP + protein N-phospho-L-histidine.</text>
        <dbReference type="EC" id="2.7.13.3"/>
    </reaction>
</comment>
<feature type="transmembrane region" description="Helical" evidence="9">
    <location>
        <begin position="159"/>
        <end position="176"/>
    </location>
</feature>
<evidence type="ECO:0000259" key="10">
    <source>
        <dbReference type="Pfam" id="PF02518"/>
    </source>
</evidence>
<dbReference type="InterPro" id="IPR050482">
    <property type="entry name" value="Sensor_HK_TwoCompSys"/>
</dbReference>
<feature type="transmembrane region" description="Helical" evidence="9">
    <location>
        <begin position="67"/>
        <end position="85"/>
    </location>
</feature>
<dbReference type="Proteomes" id="UP000008229">
    <property type="component" value="Chromosome"/>
</dbReference>
<organism evidence="12 13">
    <name type="scientific">Conexibacter woesei (strain DSM 14684 / CCUG 47730 / CIP 108061 / JCM 11494 / NBRC 100937 / ID131577)</name>
    <dbReference type="NCBI Taxonomy" id="469383"/>
    <lineage>
        <taxon>Bacteria</taxon>
        <taxon>Bacillati</taxon>
        <taxon>Actinomycetota</taxon>
        <taxon>Thermoleophilia</taxon>
        <taxon>Solirubrobacterales</taxon>
        <taxon>Conexibacteraceae</taxon>
        <taxon>Conexibacter</taxon>
    </lineage>
</organism>
<gene>
    <name evidence="12" type="ordered locus">Cwoe_3989</name>
</gene>
<evidence type="ECO:0000256" key="6">
    <source>
        <dbReference type="ARBA" id="ARBA00022777"/>
    </source>
</evidence>
<evidence type="ECO:0000256" key="2">
    <source>
        <dbReference type="ARBA" id="ARBA00012438"/>
    </source>
</evidence>
<evidence type="ECO:0000256" key="8">
    <source>
        <dbReference type="ARBA" id="ARBA00023012"/>
    </source>
</evidence>
<dbReference type="GO" id="GO:0016020">
    <property type="term" value="C:membrane"/>
    <property type="evidence" value="ECO:0007669"/>
    <property type="project" value="InterPro"/>
</dbReference>
<feature type="domain" description="Signal transduction histidine kinase subgroup 3 dimerisation and phosphoacceptor" evidence="11">
    <location>
        <begin position="197"/>
        <end position="261"/>
    </location>
</feature>
<dbReference type="CDD" id="cd16917">
    <property type="entry name" value="HATPase_UhpB-NarQ-NarX-like"/>
    <property type="match status" value="1"/>
</dbReference>
<feature type="transmembrane region" description="Helical" evidence="9">
    <location>
        <begin position="37"/>
        <end position="55"/>
    </location>
</feature>
<dbReference type="eggNOG" id="COG4585">
    <property type="taxonomic scope" value="Bacteria"/>
</dbReference>
<dbReference type="Gene3D" id="3.30.565.10">
    <property type="entry name" value="Histidine kinase-like ATPase, C-terminal domain"/>
    <property type="match status" value="1"/>
</dbReference>
<dbReference type="InterPro" id="IPR003594">
    <property type="entry name" value="HATPase_dom"/>
</dbReference>
<accession>D3F3P1</accession>
<dbReference type="PANTHER" id="PTHR24421:SF10">
    <property type="entry name" value="NITRATE_NITRITE SENSOR PROTEIN NARQ"/>
    <property type="match status" value="1"/>
</dbReference>
<evidence type="ECO:0000313" key="13">
    <source>
        <dbReference type="Proteomes" id="UP000008229"/>
    </source>
</evidence>
<keyword evidence="8" id="KW-0902">Two-component regulatory system</keyword>
<dbReference type="HOGENOM" id="CLU_000445_20_1_11"/>
<protein>
    <recommendedName>
        <fullName evidence="2">histidine kinase</fullName>
        <ecNumber evidence="2">2.7.13.3</ecNumber>
    </recommendedName>
</protein>
<dbReference type="Gene3D" id="1.20.5.1930">
    <property type="match status" value="1"/>
</dbReference>
<keyword evidence="6 12" id="KW-0418">Kinase</keyword>
<feature type="transmembrane region" description="Helical" evidence="9">
    <location>
        <begin position="133"/>
        <end position="153"/>
    </location>
</feature>
<sequence length="398" mass="42445">MSAVLPWKVPDGWRRGYASAVARLANSLSPTARRRTIDAALALVVLAITLVQLGSQSFGEKADVARGVDALGVALCLLMALPLLWRRRAPVAVLGIALATSVATVGLDYSVLEPVGPVIALATLADHPRRPDLVRVAIPTLAAFAAFVALAWVRFGPEPGDYLLTALLWSGGWLVIDRRRLTRQRGEREQRLAVAEERSRIARELHDSAGHAINSILIQAGAARTVLATQPQRALEAIASIETIARTTIDDLDGILGRLRREGAAALTPQPGVDRIPELVDRHRADGLDLRLVARVAGERPLPSAVDRAAYRIVQEALTNAARHGSGSADVTIERRDGELRLTVANPVLGRAATRAGGGHGIPGMRERAELLGGRFDAGRDGGRFRVRAALPCAEDGA</sequence>
<evidence type="ECO:0000259" key="11">
    <source>
        <dbReference type="Pfam" id="PF07730"/>
    </source>
</evidence>
<dbReference type="EMBL" id="CP001854">
    <property type="protein sequence ID" value="ADB52406.1"/>
    <property type="molecule type" value="Genomic_DNA"/>
</dbReference>
<proteinExistence type="predicted"/>
<evidence type="ECO:0000256" key="9">
    <source>
        <dbReference type="SAM" id="Phobius"/>
    </source>
</evidence>
<evidence type="ECO:0000256" key="4">
    <source>
        <dbReference type="ARBA" id="ARBA00022679"/>
    </source>
</evidence>
<dbReference type="PANTHER" id="PTHR24421">
    <property type="entry name" value="NITRATE/NITRITE SENSOR PROTEIN NARX-RELATED"/>
    <property type="match status" value="1"/>
</dbReference>
<keyword evidence="7" id="KW-0067">ATP-binding</keyword>
<keyword evidence="13" id="KW-1185">Reference proteome</keyword>
<evidence type="ECO:0000256" key="5">
    <source>
        <dbReference type="ARBA" id="ARBA00022741"/>
    </source>
</evidence>